<gene>
    <name evidence="1" type="ORF">HPS56_04890</name>
</gene>
<evidence type="ECO:0000313" key="2">
    <source>
        <dbReference type="Proteomes" id="UP000714420"/>
    </source>
</evidence>
<organism evidence="1 2">
    <name type="scientific">Xylanibacter muris</name>
    <dbReference type="NCBI Taxonomy" id="2736290"/>
    <lineage>
        <taxon>Bacteria</taxon>
        <taxon>Pseudomonadati</taxon>
        <taxon>Bacteroidota</taxon>
        <taxon>Bacteroidia</taxon>
        <taxon>Bacteroidales</taxon>
        <taxon>Prevotellaceae</taxon>
        <taxon>Xylanibacter</taxon>
    </lineage>
</organism>
<reference evidence="1 2" key="1">
    <citation type="submission" date="2020-05" db="EMBL/GenBank/DDBJ databases">
        <title>Distinct polysaccharide utilization as determinants for interspecies competition between intestinal Prevotella spp.</title>
        <authorList>
            <person name="Galvez E.J.C."/>
            <person name="Iljazovic A."/>
            <person name="Strowig T."/>
        </authorList>
    </citation>
    <scope>NUCLEOTIDE SEQUENCE [LARGE SCALE GENOMIC DNA]</scope>
    <source>
        <strain evidence="1 2">PMUR</strain>
    </source>
</reference>
<protein>
    <submittedName>
        <fullName evidence="1">DUF2586 family protein</fullName>
    </submittedName>
</protein>
<dbReference type="InterPro" id="IPR019694">
    <property type="entry name" value="Phage_HP1_Orf23"/>
</dbReference>
<dbReference type="Pfam" id="PF10758">
    <property type="entry name" value="DUF2586"/>
    <property type="match status" value="1"/>
</dbReference>
<dbReference type="Proteomes" id="UP000714420">
    <property type="component" value="Unassembled WGS sequence"/>
</dbReference>
<sequence>MQLPRVKIQFLNGQLGTVGESPDGLMALICGASAVAGKLELNTVYRVTSPDDLTALGVTETNNATLYKQVKEFYDEAESGTKLILYPVSANMKVTELCDYTKTSEGFARDLITRQNGALRGIGVAGLNAGSTAASANGLDPDVFTALPKAQQLAEWATSELYAPLFFVLEGRNYDASKELKDLTEEKYNRVCVVIGDTVKDSKGACMGTLLGRIASIPVQRNIGRVKDGSLFPLEMYVGAKKIEESGNTISAIFENGYIVPRKHVGRSGYYFADAPMACDPTDDYAYMPSRRVIDKAYRISYDTMLEELLDELELNEDGTLQHAVVKSWQQTLENAINRQMTAGGELSATDGEGCKCHIDARQDVVSTSKIVVTLKVRPHGYSRYIDVNLGFLVTTV</sequence>
<dbReference type="RefSeq" id="WP_172274768.1">
    <property type="nucleotide sequence ID" value="NZ_CASGMU010000005.1"/>
</dbReference>
<keyword evidence="2" id="KW-1185">Reference proteome</keyword>
<name>A0ABX2AN95_9BACT</name>
<comment type="caution">
    <text evidence="1">The sequence shown here is derived from an EMBL/GenBank/DDBJ whole genome shotgun (WGS) entry which is preliminary data.</text>
</comment>
<proteinExistence type="predicted"/>
<evidence type="ECO:0000313" key="1">
    <source>
        <dbReference type="EMBL" id="NPD91694.1"/>
    </source>
</evidence>
<dbReference type="EMBL" id="JABKKF010000003">
    <property type="protein sequence ID" value="NPD91694.1"/>
    <property type="molecule type" value="Genomic_DNA"/>
</dbReference>
<accession>A0ABX2AN95</accession>